<evidence type="ECO:0000256" key="1">
    <source>
        <dbReference type="SAM" id="MobiDB-lite"/>
    </source>
</evidence>
<dbReference type="Proteomes" id="UP000447873">
    <property type="component" value="Unassembled WGS sequence"/>
</dbReference>
<evidence type="ECO:0000313" key="3">
    <source>
        <dbReference type="Proteomes" id="UP000447873"/>
    </source>
</evidence>
<gene>
    <name evidence="2" type="ORF">EG328_004136</name>
</gene>
<evidence type="ECO:0000313" key="2">
    <source>
        <dbReference type="EMBL" id="KAE9987004.1"/>
    </source>
</evidence>
<dbReference type="EMBL" id="WNWS01000023">
    <property type="protein sequence ID" value="KAE9987004.1"/>
    <property type="molecule type" value="Genomic_DNA"/>
</dbReference>
<feature type="region of interest" description="Disordered" evidence="1">
    <location>
        <begin position="72"/>
        <end position="100"/>
    </location>
</feature>
<comment type="caution">
    <text evidence="2">The sequence shown here is derived from an EMBL/GenBank/DDBJ whole genome shotgun (WGS) entry which is preliminary data.</text>
</comment>
<sequence>MSLIGQVFNKALSKSISVYIAESGDSFKRLTGAIGQDVKEAALAKVKERFENGTLFKDDDMQQMERVTITNMSHQSKGDPNAHYSVQGETAAGSKVKGGHVTEDASKQTVSFLSMLCFQKAYLNPQQAS</sequence>
<organism evidence="2 3">
    <name type="scientific">Venturia inaequalis</name>
    <name type="common">Apple scab fungus</name>
    <dbReference type="NCBI Taxonomy" id="5025"/>
    <lineage>
        <taxon>Eukaryota</taxon>
        <taxon>Fungi</taxon>
        <taxon>Dikarya</taxon>
        <taxon>Ascomycota</taxon>
        <taxon>Pezizomycotina</taxon>
        <taxon>Dothideomycetes</taxon>
        <taxon>Pleosporomycetidae</taxon>
        <taxon>Venturiales</taxon>
        <taxon>Venturiaceae</taxon>
        <taxon>Venturia</taxon>
    </lineage>
</organism>
<protein>
    <submittedName>
        <fullName evidence="2">Uncharacterized protein</fullName>
    </submittedName>
</protein>
<proteinExistence type="predicted"/>
<accession>A0A8H3VHH5</accession>
<name>A0A8H3VHH5_VENIN</name>
<dbReference type="AlphaFoldDB" id="A0A8H3VHH5"/>
<reference evidence="2 3" key="1">
    <citation type="submission" date="2018-12" db="EMBL/GenBank/DDBJ databases">
        <title>Venturia inaequalis Genome Resource.</title>
        <authorList>
            <person name="Lichtner F.J."/>
        </authorList>
    </citation>
    <scope>NUCLEOTIDE SEQUENCE [LARGE SCALE GENOMIC DNA]</scope>
    <source>
        <strain evidence="2 3">120213</strain>
    </source>
</reference>